<dbReference type="KEGG" id="cvr:CHLNCDRAFT_141268"/>
<gene>
    <name evidence="8" type="ORF">CHLNCDRAFT_141268</name>
</gene>
<dbReference type="PANTHER" id="PTHR33602">
    <property type="entry name" value="REGULATORY PROTEIN RECX FAMILY PROTEIN"/>
    <property type="match status" value="1"/>
</dbReference>
<dbReference type="InterPro" id="IPR053926">
    <property type="entry name" value="RecX_HTH_1st"/>
</dbReference>
<dbReference type="GeneID" id="17350728"/>
<dbReference type="InterPro" id="IPR053924">
    <property type="entry name" value="RecX_HTH_2nd"/>
</dbReference>
<name>E1ZSH3_CHLVA</name>
<dbReference type="GO" id="GO:0006282">
    <property type="term" value="P:regulation of DNA repair"/>
    <property type="evidence" value="ECO:0007669"/>
    <property type="project" value="InterPro"/>
</dbReference>
<proteinExistence type="inferred from homology"/>
<evidence type="ECO:0000313" key="8">
    <source>
        <dbReference type="EMBL" id="EFN51309.1"/>
    </source>
</evidence>
<dbReference type="AlphaFoldDB" id="E1ZSH3"/>
<accession>E1ZSH3</accession>
<evidence type="ECO:0000256" key="4">
    <source>
        <dbReference type="ARBA" id="ARBA00022490"/>
    </source>
</evidence>
<comment type="similarity">
    <text evidence="2">Belongs to the RecX family.</text>
</comment>
<dbReference type="HAMAP" id="MF_01114">
    <property type="entry name" value="RecX"/>
    <property type="match status" value="1"/>
</dbReference>
<evidence type="ECO:0000259" key="6">
    <source>
        <dbReference type="Pfam" id="PF02631"/>
    </source>
</evidence>
<keyword evidence="5" id="KW-0175">Coiled coil</keyword>
<evidence type="ECO:0000256" key="3">
    <source>
        <dbReference type="ARBA" id="ARBA00018111"/>
    </source>
</evidence>
<reference evidence="8 9" key="1">
    <citation type="journal article" date="2010" name="Plant Cell">
        <title>The Chlorella variabilis NC64A genome reveals adaptation to photosymbiosis, coevolution with viruses, and cryptic sex.</title>
        <authorList>
            <person name="Blanc G."/>
            <person name="Duncan G."/>
            <person name="Agarkova I."/>
            <person name="Borodovsky M."/>
            <person name="Gurnon J."/>
            <person name="Kuo A."/>
            <person name="Lindquist E."/>
            <person name="Lucas S."/>
            <person name="Pangilinan J."/>
            <person name="Polle J."/>
            <person name="Salamov A."/>
            <person name="Terry A."/>
            <person name="Yamada T."/>
            <person name="Dunigan D.D."/>
            <person name="Grigoriev I.V."/>
            <person name="Claverie J.M."/>
            <person name="Van Etten J.L."/>
        </authorList>
    </citation>
    <scope>NUCLEOTIDE SEQUENCE [LARGE SCALE GENOMIC DNA]</scope>
    <source>
        <strain evidence="8 9">NC64A</strain>
    </source>
</reference>
<dbReference type="Proteomes" id="UP000008141">
    <property type="component" value="Unassembled WGS sequence"/>
</dbReference>
<organism evidence="9">
    <name type="scientific">Chlorella variabilis</name>
    <name type="common">Green alga</name>
    <dbReference type="NCBI Taxonomy" id="554065"/>
    <lineage>
        <taxon>Eukaryota</taxon>
        <taxon>Viridiplantae</taxon>
        <taxon>Chlorophyta</taxon>
        <taxon>core chlorophytes</taxon>
        <taxon>Trebouxiophyceae</taxon>
        <taxon>Chlorellales</taxon>
        <taxon>Chlorellaceae</taxon>
        <taxon>Chlorella clade</taxon>
        <taxon>Chlorella</taxon>
    </lineage>
</organism>
<dbReference type="Pfam" id="PF02631">
    <property type="entry name" value="RecX_HTH2"/>
    <property type="match status" value="1"/>
</dbReference>
<evidence type="ECO:0000259" key="7">
    <source>
        <dbReference type="Pfam" id="PF21982"/>
    </source>
</evidence>
<feature type="coiled-coil region" evidence="5">
    <location>
        <begin position="81"/>
        <end position="108"/>
    </location>
</feature>
<dbReference type="Gene3D" id="1.10.10.10">
    <property type="entry name" value="Winged helix-like DNA-binding domain superfamily/Winged helix DNA-binding domain"/>
    <property type="match status" value="2"/>
</dbReference>
<evidence type="ECO:0000256" key="1">
    <source>
        <dbReference type="ARBA" id="ARBA00004496"/>
    </source>
</evidence>
<dbReference type="eggNOG" id="KOG0017">
    <property type="taxonomic scope" value="Eukaryota"/>
</dbReference>
<dbReference type="InterPro" id="IPR036388">
    <property type="entry name" value="WH-like_DNA-bd_sf"/>
</dbReference>
<dbReference type="STRING" id="554065.E1ZSH3"/>
<dbReference type="FunCoup" id="E1ZSH3">
    <property type="interactions" value="58"/>
</dbReference>
<evidence type="ECO:0000313" key="9">
    <source>
        <dbReference type="Proteomes" id="UP000008141"/>
    </source>
</evidence>
<evidence type="ECO:0000256" key="2">
    <source>
        <dbReference type="ARBA" id="ARBA00009695"/>
    </source>
</evidence>
<dbReference type="GO" id="GO:0005737">
    <property type="term" value="C:cytoplasm"/>
    <property type="evidence" value="ECO:0007669"/>
    <property type="project" value="UniProtKB-SubCell"/>
</dbReference>
<protein>
    <recommendedName>
        <fullName evidence="3">Regulatory protein RecX</fullName>
    </recommendedName>
</protein>
<sequence length="287" mass="32493">MRAYRLLQLVQQTSRGFEAGAALRGTVAAAWGSSAGGGASGGSAAHRAPRSLVAVPRALYHKRNPFGFRVVREDGEELPGVKNLELSIDEMDEQRKKVERGVEDAKAAALKLLGARAHSRKELKVKLLEKGHELHDVRDALDRLQSVGLQSDEEFAETFARSKWRQSKWGARRIELELHHRGVSQELAAAALRSVFGEGLDMRQHLEQMHDEDAHGQHSSSLFAGPEQMLLEGVRRQWERMARLTEEARRRRFVAWMQRRGHRWDDIRGLLHQLEKEDAQRAIDGEL</sequence>
<dbReference type="OrthoDB" id="543346at2759"/>
<dbReference type="EMBL" id="GL433866">
    <property type="protein sequence ID" value="EFN51309.1"/>
    <property type="molecule type" value="Genomic_DNA"/>
</dbReference>
<feature type="domain" description="RecX first three-helical" evidence="7">
    <location>
        <begin position="105"/>
        <end position="144"/>
    </location>
</feature>
<dbReference type="PANTHER" id="PTHR33602:SF1">
    <property type="entry name" value="REGULATORY PROTEIN RECX FAMILY PROTEIN"/>
    <property type="match status" value="1"/>
</dbReference>
<comment type="subcellular location">
    <subcellularLocation>
        <location evidence="1">Cytoplasm</location>
    </subcellularLocation>
</comment>
<dbReference type="InterPro" id="IPR003783">
    <property type="entry name" value="Regulatory_RecX"/>
</dbReference>
<keyword evidence="9" id="KW-1185">Reference proteome</keyword>
<dbReference type="RefSeq" id="XP_005843411.1">
    <property type="nucleotide sequence ID" value="XM_005843349.1"/>
</dbReference>
<dbReference type="Pfam" id="PF21982">
    <property type="entry name" value="RecX_HTH1"/>
    <property type="match status" value="1"/>
</dbReference>
<keyword evidence="4" id="KW-0963">Cytoplasm</keyword>
<feature type="domain" description="RecX second three-helical" evidence="6">
    <location>
        <begin position="151"/>
        <end position="192"/>
    </location>
</feature>
<dbReference type="InParanoid" id="E1ZSH3"/>
<evidence type="ECO:0000256" key="5">
    <source>
        <dbReference type="SAM" id="Coils"/>
    </source>
</evidence>